<gene>
    <name evidence="2" type="ORF">U725_01358</name>
</gene>
<comment type="caution">
    <text evidence="2">The sequence shown here is derived from an EMBL/GenBank/DDBJ whole genome shotgun (WGS) entry which is preliminary data.</text>
</comment>
<feature type="transmembrane region" description="Helical" evidence="1">
    <location>
        <begin position="53"/>
        <end position="73"/>
    </location>
</feature>
<dbReference type="NCBIfam" id="NF041635">
    <property type="entry name" value="STM3941_fam"/>
    <property type="match status" value="1"/>
</dbReference>
<reference evidence="2 3" key="1">
    <citation type="submission" date="2014-06" db="EMBL/GenBank/DDBJ databases">
        <title>Draft genome sequence of the putrescine producing strain Lactococcus lactis subsp cremoris GE214.</title>
        <authorList>
            <person name="Ladero V."/>
            <person name="Linares D.M."/>
            <person name="del Rio B."/>
            <person name="Mayo B."/>
            <person name="Martin M.C."/>
            <person name="Fernandez M."/>
            <person name="Alvarez M.A."/>
        </authorList>
    </citation>
    <scope>NUCLEOTIDE SEQUENCE [LARGE SCALE GENOMIC DNA]</scope>
    <source>
        <strain evidence="2 3">GE214</strain>
    </source>
</reference>
<evidence type="ECO:0000313" key="3">
    <source>
        <dbReference type="Proteomes" id="UP000028401"/>
    </source>
</evidence>
<dbReference type="PATRIC" id="fig|1415168.3.peg.1428"/>
<sequence>MAFYQLFVYNCIMNDKLPLKVYNSFFKTLLISLILIAISVFCLATLFSEINVTIIIIGLLLLFLGLFILFIGVKNRKNPVITVLDEGLSSQTLKKYGIIPWYEIKNLRYEIVHAGRSKQYYLYVDVFHPENYQTEKQKAFRDKHPIIEEWRKNINRFGEDTAFAIPLINIKNREWVANQIIDVWQENRKLIPEEVVFDNQSQELNDDKKTEIIESTDVSNFKARLWTGLIILAILLVGIFGYFQKKAKTQSTFMVNKNYLVIDDDTNTTEFGFKLYPKITQVPLAFIGNYADFSSDESMDKEIDNWKYTFKKMSKEHISDEENFDKELVRMVTITAVKNSKAKLVFEFKHKEKGKQVGGGDVVTGWDYAQLDNIKLTKKGYTASLNYKEDGDNQTEKVLVLEEKEAFDYIKNN</sequence>
<feature type="transmembrane region" description="Helical" evidence="1">
    <location>
        <begin position="25"/>
        <end position="47"/>
    </location>
</feature>
<accession>A0A084AAZ4</accession>
<evidence type="ECO:0000256" key="1">
    <source>
        <dbReference type="SAM" id="Phobius"/>
    </source>
</evidence>
<dbReference type="EMBL" id="AZSI01000046">
    <property type="protein sequence ID" value="KEY62473.1"/>
    <property type="molecule type" value="Genomic_DNA"/>
</dbReference>
<keyword evidence="1" id="KW-0472">Membrane</keyword>
<evidence type="ECO:0000313" key="2">
    <source>
        <dbReference type="EMBL" id="KEY62473.1"/>
    </source>
</evidence>
<keyword evidence="1" id="KW-0812">Transmembrane</keyword>
<organism evidence="2 3">
    <name type="scientific">Lactococcus cremoris subsp. cremoris GE214</name>
    <dbReference type="NCBI Taxonomy" id="1415168"/>
    <lineage>
        <taxon>Bacteria</taxon>
        <taxon>Bacillati</taxon>
        <taxon>Bacillota</taxon>
        <taxon>Bacilli</taxon>
        <taxon>Lactobacillales</taxon>
        <taxon>Streptococcaceae</taxon>
        <taxon>Lactococcus</taxon>
        <taxon>Lactococcus cremoris subsp. cremoris</taxon>
    </lineage>
</organism>
<dbReference type="AlphaFoldDB" id="A0A084AAZ4"/>
<dbReference type="InterPro" id="IPR048136">
    <property type="entry name" value="STM3941-like"/>
</dbReference>
<dbReference type="Proteomes" id="UP000028401">
    <property type="component" value="Unassembled WGS sequence"/>
</dbReference>
<protein>
    <submittedName>
        <fullName evidence="2">Uncharacterized protein</fullName>
    </submittedName>
</protein>
<name>A0A084AAZ4_LACLC</name>
<feature type="transmembrane region" description="Helical" evidence="1">
    <location>
        <begin position="225"/>
        <end position="243"/>
    </location>
</feature>
<proteinExistence type="predicted"/>
<keyword evidence="1" id="KW-1133">Transmembrane helix</keyword>